<dbReference type="GO" id="GO:0008270">
    <property type="term" value="F:zinc ion binding"/>
    <property type="evidence" value="ECO:0007669"/>
    <property type="project" value="InterPro"/>
</dbReference>
<dbReference type="InterPro" id="IPR020843">
    <property type="entry name" value="ER"/>
</dbReference>
<evidence type="ECO:0000256" key="6">
    <source>
        <dbReference type="RuleBase" id="RU361277"/>
    </source>
</evidence>
<dbReference type="KEGG" id="vpe:Varpa_3056"/>
<dbReference type="InterPro" id="IPR002328">
    <property type="entry name" value="ADH_Zn_CS"/>
</dbReference>
<gene>
    <name evidence="8" type="ordered locus">Varpa_3056</name>
</gene>
<evidence type="ECO:0000313" key="8">
    <source>
        <dbReference type="EMBL" id="ADU37243.1"/>
    </source>
</evidence>
<name>E6V7Y2_VARPE</name>
<keyword evidence="5" id="KW-0560">Oxidoreductase</keyword>
<comment type="cofactor">
    <cofactor evidence="1 6">
        <name>Zn(2+)</name>
        <dbReference type="ChEBI" id="CHEBI:29105"/>
    </cofactor>
</comment>
<dbReference type="Gene3D" id="3.40.50.720">
    <property type="entry name" value="NAD(P)-binding Rossmann-like Domain"/>
    <property type="match status" value="1"/>
</dbReference>
<comment type="similarity">
    <text evidence="2 6">Belongs to the zinc-containing alcohol dehydrogenase family.</text>
</comment>
<dbReference type="InterPro" id="IPR013149">
    <property type="entry name" value="ADH-like_C"/>
</dbReference>
<dbReference type="Proteomes" id="UP000008917">
    <property type="component" value="Chromosome"/>
</dbReference>
<dbReference type="InterPro" id="IPR036291">
    <property type="entry name" value="NAD(P)-bd_dom_sf"/>
</dbReference>
<dbReference type="PANTHER" id="PTHR43350">
    <property type="entry name" value="NAD-DEPENDENT ALCOHOL DEHYDROGENASE"/>
    <property type="match status" value="1"/>
</dbReference>
<dbReference type="SMART" id="SM00829">
    <property type="entry name" value="PKS_ER"/>
    <property type="match status" value="1"/>
</dbReference>
<dbReference type="STRING" id="595537.Varpa_3056"/>
<evidence type="ECO:0000256" key="3">
    <source>
        <dbReference type="ARBA" id="ARBA00022723"/>
    </source>
</evidence>
<dbReference type="EMBL" id="CP002417">
    <property type="protein sequence ID" value="ADU37243.1"/>
    <property type="molecule type" value="Genomic_DNA"/>
</dbReference>
<organism evidence="8 9">
    <name type="scientific">Variovorax paradoxus (strain EPS)</name>
    <dbReference type="NCBI Taxonomy" id="595537"/>
    <lineage>
        <taxon>Bacteria</taxon>
        <taxon>Pseudomonadati</taxon>
        <taxon>Pseudomonadota</taxon>
        <taxon>Betaproteobacteria</taxon>
        <taxon>Burkholderiales</taxon>
        <taxon>Comamonadaceae</taxon>
        <taxon>Variovorax</taxon>
    </lineage>
</organism>
<reference evidence="8 9" key="2">
    <citation type="journal article" date="2013" name="Genome Announc.">
        <title>Genome of the Root-Associated Plant Growth-Promoting Bacterium Variovorax paradoxus Strain EPS.</title>
        <authorList>
            <person name="Han J.I."/>
            <person name="Spain J.C."/>
            <person name="Leadbetter J.R."/>
            <person name="Ovchinnikova G."/>
            <person name="Goodwin L.A."/>
            <person name="Han C.S."/>
            <person name="Woyke T."/>
            <person name="Davenport K.W."/>
            <person name="Orwin P.M."/>
        </authorList>
    </citation>
    <scope>NUCLEOTIDE SEQUENCE [LARGE SCALE GENOMIC DNA]</scope>
    <source>
        <strain evidence="8 9">EPS</strain>
    </source>
</reference>
<evidence type="ECO:0000256" key="1">
    <source>
        <dbReference type="ARBA" id="ARBA00001947"/>
    </source>
</evidence>
<dbReference type="SUPFAM" id="SSF50129">
    <property type="entry name" value="GroES-like"/>
    <property type="match status" value="1"/>
</dbReference>
<keyword evidence="4 6" id="KW-0862">Zinc</keyword>
<dbReference type="HOGENOM" id="CLU_026673_11_0_4"/>
<dbReference type="Gene3D" id="3.90.180.10">
    <property type="entry name" value="Medium-chain alcohol dehydrogenases, catalytic domain"/>
    <property type="match status" value="2"/>
</dbReference>
<dbReference type="CDD" id="cd08269">
    <property type="entry name" value="Zn_ADH9"/>
    <property type="match status" value="1"/>
</dbReference>
<dbReference type="InterPro" id="IPR011032">
    <property type="entry name" value="GroES-like_sf"/>
</dbReference>
<dbReference type="GO" id="GO:0016616">
    <property type="term" value="F:oxidoreductase activity, acting on the CH-OH group of donors, NAD or NADP as acceptor"/>
    <property type="evidence" value="ECO:0007669"/>
    <property type="project" value="UniProtKB-ARBA"/>
</dbReference>
<accession>E6V7Y2</accession>
<evidence type="ECO:0000313" key="9">
    <source>
        <dbReference type="Proteomes" id="UP000008917"/>
    </source>
</evidence>
<dbReference type="InterPro" id="IPR013154">
    <property type="entry name" value="ADH-like_N"/>
</dbReference>
<feature type="domain" description="Enoyl reductase (ER)" evidence="7">
    <location>
        <begin position="9"/>
        <end position="317"/>
    </location>
</feature>
<sequence>MSMYASVITSPRQVALQRVPVPEPGPGQLLLKLEGSGVCASSLPLWEGREWFDYPQPAGAPGHEGWGRVAAVGEGVQGVAVGDRVAALTYRAHAEYDIADAGAFVPLPAALADAAMPGEPLGCAVNIFRRSDIRAGQTVAIVGIGFLGAILTRLAARADARVIAISRRPFSLEVARSMGAAHTIAMEDHHRIVEEVRRLTGGAMCERTIEAVGLQWPLDLAGEITGERGRLVVAGYHQDGKREVNMQMWNWRGIDVINAHERDPRAYVQGIREAVDLMASGVLDPAPLFTHRLPLDRLGEALELTRTRPDGFLKAVVTA</sequence>
<dbReference type="Pfam" id="PF00107">
    <property type="entry name" value="ADH_zinc_N"/>
    <property type="match status" value="1"/>
</dbReference>
<keyword evidence="3 6" id="KW-0479">Metal-binding</keyword>
<proteinExistence type="inferred from homology"/>
<dbReference type="Pfam" id="PF08240">
    <property type="entry name" value="ADH_N"/>
    <property type="match status" value="1"/>
</dbReference>
<dbReference type="AlphaFoldDB" id="E6V7Y2"/>
<evidence type="ECO:0000256" key="5">
    <source>
        <dbReference type="ARBA" id="ARBA00023002"/>
    </source>
</evidence>
<dbReference type="PANTHER" id="PTHR43350:SF19">
    <property type="entry name" value="D-GULOSIDE 3-DEHYDROGENASE"/>
    <property type="match status" value="1"/>
</dbReference>
<dbReference type="SUPFAM" id="SSF51735">
    <property type="entry name" value="NAD(P)-binding Rossmann-fold domains"/>
    <property type="match status" value="1"/>
</dbReference>
<reference evidence="9" key="1">
    <citation type="submission" date="2010-12" db="EMBL/GenBank/DDBJ databases">
        <title>Complete sequence of Variovorax paradoxus EPS.</title>
        <authorList>
            <consortium name="US DOE Joint Genome Institute"/>
            <person name="Lucas S."/>
            <person name="Copeland A."/>
            <person name="Lapidus A."/>
            <person name="Cheng J.-F."/>
            <person name="Goodwin L."/>
            <person name="Pitluck S."/>
            <person name="Teshima H."/>
            <person name="Detter J.C."/>
            <person name="Han C."/>
            <person name="Tapia R."/>
            <person name="Land M."/>
            <person name="Hauser L."/>
            <person name="Kyrpides N."/>
            <person name="Ivanova N."/>
            <person name="Ovchinnikova G."/>
            <person name="Orwin P."/>
            <person name="Han J.-I.G."/>
            <person name="Woyke T."/>
        </authorList>
    </citation>
    <scope>NUCLEOTIDE SEQUENCE [LARGE SCALE GENOMIC DNA]</scope>
    <source>
        <strain evidence="9">EPS</strain>
    </source>
</reference>
<evidence type="ECO:0000256" key="2">
    <source>
        <dbReference type="ARBA" id="ARBA00008072"/>
    </source>
</evidence>
<dbReference type="PROSITE" id="PS00059">
    <property type="entry name" value="ADH_ZINC"/>
    <property type="match status" value="1"/>
</dbReference>
<dbReference type="eggNOG" id="COG1063">
    <property type="taxonomic scope" value="Bacteria"/>
</dbReference>
<evidence type="ECO:0000256" key="4">
    <source>
        <dbReference type="ARBA" id="ARBA00022833"/>
    </source>
</evidence>
<protein>
    <submittedName>
        <fullName evidence="8">Alcohol dehydrogenase GroES domain protein</fullName>
    </submittedName>
</protein>
<evidence type="ECO:0000259" key="7">
    <source>
        <dbReference type="SMART" id="SM00829"/>
    </source>
</evidence>